<organism evidence="1 2">
    <name type="scientific">Forsythia ovata</name>
    <dbReference type="NCBI Taxonomy" id="205694"/>
    <lineage>
        <taxon>Eukaryota</taxon>
        <taxon>Viridiplantae</taxon>
        <taxon>Streptophyta</taxon>
        <taxon>Embryophyta</taxon>
        <taxon>Tracheophyta</taxon>
        <taxon>Spermatophyta</taxon>
        <taxon>Magnoliopsida</taxon>
        <taxon>eudicotyledons</taxon>
        <taxon>Gunneridae</taxon>
        <taxon>Pentapetalae</taxon>
        <taxon>asterids</taxon>
        <taxon>lamiids</taxon>
        <taxon>Lamiales</taxon>
        <taxon>Oleaceae</taxon>
        <taxon>Forsythieae</taxon>
        <taxon>Forsythia</taxon>
    </lineage>
</organism>
<proteinExistence type="predicted"/>
<name>A0ABD1W7M0_9LAMI</name>
<protein>
    <submittedName>
        <fullName evidence="1">Uncharacterized protein</fullName>
    </submittedName>
</protein>
<gene>
    <name evidence="1" type="ORF">Fot_13663</name>
</gene>
<evidence type="ECO:0000313" key="1">
    <source>
        <dbReference type="EMBL" id="KAL2544430.1"/>
    </source>
</evidence>
<dbReference type="AlphaFoldDB" id="A0ABD1W7M0"/>
<reference evidence="2" key="1">
    <citation type="submission" date="2024-07" db="EMBL/GenBank/DDBJ databases">
        <title>Two chromosome-level genome assemblies of Korean endemic species Abeliophyllum distichum and Forsythia ovata (Oleaceae).</title>
        <authorList>
            <person name="Jang H."/>
        </authorList>
    </citation>
    <scope>NUCLEOTIDE SEQUENCE [LARGE SCALE GENOMIC DNA]</scope>
</reference>
<dbReference type="EMBL" id="JBFOLJ010000004">
    <property type="protein sequence ID" value="KAL2544430.1"/>
    <property type="molecule type" value="Genomic_DNA"/>
</dbReference>
<keyword evidence="2" id="KW-1185">Reference proteome</keyword>
<sequence>MCSKFRLANPEEWRPSPIVRHPSKFGCGHSLYTLGQTFNGSPPCRPLPSNIIVAFQVLRGFEPSILRREPSCFTIAPCPWGVFATYLIEWFVTSLDFAANSIE</sequence>
<accession>A0ABD1W7M0</accession>
<dbReference type="Proteomes" id="UP001604277">
    <property type="component" value="Unassembled WGS sequence"/>
</dbReference>
<comment type="caution">
    <text evidence="1">The sequence shown here is derived from an EMBL/GenBank/DDBJ whole genome shotgun (WGS) entry which is preliminary data.</text>
</comment>
<evidence type="ECO:0000313" key="2">
    <source>
        <dbReference type="Proteomes" id="UP001604277"/>
    </source>
</evidence>